<dbReference type="EMBL" id="LAZR01067928">
    <property type="protein sequence ID" value="KKK50615.1"/>
    <property type="molecule type" value="Genomic_DNA"/>
</dbReference>
<gene>
    <name evidence="1" type="ORF">LCGC14_3123250</name>
</gene>
<organism evidence="1">
    <name type="scientific">marine sediment metagenome</name>
    <dbReference type="NCBI Taxonomy" id="412755"/>
    <lineage>
        <taxon>unclassified sequences</taxon>
        <taxon>metagenomes</taxon>
        <taxon>ecological metagenomes</taxon>
    </lineage>
</organism>
<protein>
    <submittedName>
        <fullName evidence="1">Uncharacterized protein</fullName>
    </submittedName>
</protein>
<evidence type="ECO:0000313" key="1">
    <source>
        <dbReference type="EMBL" id="KKK50615.1"/>
    </source>
</evidence>
<feature type="non-terminal residue" evidence="1">
    <location>
        <position position="341"/>
    </location>
</feature>
<dbReference type="AlphaFoldDB" id="A0A0F8WQJ9"/>
<accession>A0A0F8WQJ9</accession>
<reference evidence="1" key="1">
    <citation type="journal article" date="2015" name="Nature">
        <title>Complex archaea that bridge the gap between prokaryotes and eukaryotes.</title>
        <authorList>
            <person name="Spang A."/>
            <person name="Saw J.H."/>
            <person name="Jorgensen S.L."/>
            <person name="Zaremba-Niedzwiedzka K."/>
            <person name="Martijn J."/>
            <person name="Lind A.E."/>
            <person name="van Eijk R."/>
            <person name="Schleper C."/>
            <person name="Guy L."/>
            <person name="Ettema T.J."/>
        </authorList>
    </citation>
    <scope>NUCLEOTIDE SEQUENCE</scope>
</reference>
<dbReference type="Pfam" id="PF04860">
    <property type="entry name" value="Phage_portal"/>
    <property type="match status" value="1"/>
</dbReference>
<name>A0A0F8WQJ9_9ZZZZ</name>
<feature type="non-terminal residue" evidence="1">
    <location>
        <position position="1"/>
    </location>
</feature>
<proteinExistence type="predicted"/>
<comment type="caution">
    <text evidence="1">The sequence shown here is derived from an EMBL/GenBank/DDBJ whole genome shotgun (WGS) entry which is preliminary data.</text>
</comment>
<dbReference type="InterPro" id="IPR006944">
    <property type="entry name" value="Phage/GTA_portal"/>
</dbReference>
<sequence length="341" mass="39028">TFSNIEQLSINFIRYTMRPWYVRWEQVINKKLLGPTERKELFAEFNMEGLLRGVSADRASFYNTMFQIGSFSPNDIRDMENENPIPGGDTYYVPLNMVPVGQPIQEPEPTFDGVREVRQRKQTGRFRMRESFVPMFRDAALRLIRGERRTVMAEARKQFKQRGRVEFEDFLDKYYGDGGAGQEFIRKTMAPAITSLMETIAIESFGEIGQEPSLDAKANKFIDDYINSFVFRYSQSSRNQLNFVVNETDVPQEDVIDSLDVRFDEWEERRPRKVSTRETVQGSNAMAKFVFVSGGFGLVWVASGSEPCPYCLEMDGRTVGRSGGEFVAQGEGVNGEGETKQ</sequence>